<feature type="glycosylation site" description="N-linked (GlcNAc...) asparagine" evidence="12">
    <location>
        <position position="325"/>
    </location>
</feature>
<evidence type="ECO:0000256" key="10">
    <source>
        <dbReference type="PIRSR" id="PIRSR602640-2"/>
    </source>
</evidence>
<dbReference type="PANTHER" id="PTHR11799:SF12">
    <property type="entry name" value="PARAOXONASE-RELATED"/>
    <property type="match status" value="1"/>
</dbReference>
<dbReference type="PRINTS" id="PR01785">
    <property type="entry name" value="PARAOXONASE"/>
</dbReference>
<keyword evidence="4" id="KW-0732">Signal</keyword>
<evidence type="ECO:0000256" key="1">
    <source>
        <dbReference type="ARBA" id="ARBA00000368"/>
    </source>
</evidence>
<evidence type="ECO:0000313" key="15">
    <source>
        <dbReference type="Proteomes" id="UP000829720"/>
    </source>
</evidence>
<feature type="disulfide bond" description="In form B" evidence="11">
    <location>
        <begin position="43"/>
        <end position="354"/>
    </location>
</feature>
<comment type="caution">
    <text evidence="14">The sequence shown here is derived from an EMBL/GenBank/DDBJ whole genome shotgun (WGS) entry which is preliminary data.</text>
</comment>
<dbReference type="InterPro" id="IPR051288">
    <property type="entry name" value="Serum_paraoxonase/arylesterase"/>
</dbReference>
<dbReference type="EMBL" id="JAERUA010000020">
    <property type="protein sequence ID" value="KAI1885734.1"/>
    <property type="molecule type" value="Genomic_DNA"/>
</dbReference>
<evidence type="ECO:0000313" key="14">
    <source>
        <dbReference type="EMBL" id="KAI1885734.1"/>
    </source>
</evidence>
<comment type="PTM">
    <text evidence="12">Glycosylated.</text>
</comment>
<feature type="binding site" evidence="10">
    <location>
        <position position="117"/>
    </location>
    <ligand>
        <name>Ca(2+)</name>
        <dbReference type="ChEBI" id="CHEBI:29108"/>
        <label>2</label>
    </ligand>
</feature>
<keyword evidence="5 13" id="KW-0378">Hydrolase</keyword>
<dbReference type="FunFam" id="2.120.10.30:FF:000023">
    <property type="entry name" value="Serum paraoxonase/arylesterase 2"/>
    <property type="match status" value="1"/>
</dbReference>
<dbReference type="Pfam" id="PF01731">
    <property type="entry name" value="Arylesterase"/>
    <property type="match status" value="1"/>
</dbReference>
<dbReference type="OrthoDB" id="423498at2759"/>
<evidence type="ECO:0000256" key="2">
    <source>
        <dbReference type="ARBA" id="ARBA00008595"/>
    </source>
</evidence>
<evidence type="ECO:0000256" key="9">
    <source>
        <dbReference type="PIRSR" id="PIRSR602640-1"/>
    </source>
</evidence>
<keyword evidence="6 10" id="KW-0106">Calcium</keyword>
<evidence type="ECO:0000256" key="8">
    <source>
        <dbReference type="ARBA" id="ARBA00023180"/>
    </source>
</evidence>
<feature type="binding site" evidence="10">
    <location>
        <position position="56"/>
    </location>
    <ligand>
        <name>Ca(2+)</name>
        <dbReference type="ChEBI" id="CHEBI:29108"/>
        <label>1</label>
        <note>catalytic</note>
    </ligand>
</feature>
<feature type="binding site" evidence="10">
    <location>
        <position position="170"/>
    </location>
    <ligand>
        <name>Ca(2+)</name>
        <dbReference type="ChEBI" id="CHEBI:29108"/>
        <label>1</label>
        <note>catalytic</note>
    </ligand>
</feature>
<feature type="binding site" evidence="10">
    <location>
        <position position="169"/>
    </location>
    <ligand>
        <name>Ca(2+)</name>
        <dbReference type="ChEBI" id="CHEBI:29108"/>
        <label>2</label>
    </ligand>
</feature>
<protein>
    <recommendedName>
        <fullName evidence="13">Paraoxonase</fullName>
        <ecNumber evidence="13">3.1.1.2</ecNumber>
    </recommendedName>
</protein>
<evidence type="ECO:0000256" key="13">
    <source>
        <dbReference type="RuleBase" id="RU368025"/>
    </source>
</evidence>
<keyword evidence="8 12" id="KW-0325">Glycoprotein</keyword>
<keyword evidence="3 10" id="KW-0479">Metal-binding</keyword>
<evidence type="ECO:0000256" key="7">
    <source>
        <dbReference type="ARBA" id="ARBA00023157"/>
    </source>
</evidence>
<comment type="similarity">
    <text evidence="2 13">Belongs to the paraoxonase family.</text>
</comment>
<comment type="catalytic activity">
    <reaction evidence="1 13">
        <text>a phenyl acetate + H2O = a phenol + acetate + H(+)</text>
        <dbReference type="Rhea" id="RHEA:17309"/>
        <dbReference type="ChEBI" id="CHEBI:15377"/>
        <dbReference type="ChEBI" id="CHEBI:15378"/>
        <dbReference type="ChEBI" id="CHEBI:30089"/>
        <dbReference type="ChEBI" id="CHEBI:33853"/>
        <dbReference type="ChEBI" id="CHEBI:140310"/>
        <dbReference type="EC" id="3.1.1.2"/>
    </reaction>
</comment>
<feature type="binding site" evidence="10">
    <location>
        <position position="271"/>
    </location>
    <ligand>
        <name>Ca(2+)</name>
        <dbReference type="ChEBI" id="CHEBI:29108"/>
        <label>1</label>
        <note>catalytic</note>
    </ligand>
</feature>
<gene>
    <name evidence="14" type="ORF">AGOR_G00206860</name>
</gene>
<feature type="binding site" evidence="10">
    <location>
        <position position="270"/>
    </location>
    <ligand>
        <name>Ca(2+)</name>
        <dbReference type="ChEBI" id="CHEBI:29108"/>
        <label>1</label>
        <note>catalytic</note>
    </ligand>
</feature>
<comment type="cofactor">
    <cofactor evidence="10 13">
        <name>Ca(2+)</name>
        <dbReference type="ChEBI" id="CHEBI:29108"/>
    </cofactor>
    <text evidence="10 13">Binds 2 calcium ions per subunit.</text>
</comment>
<accession>A0A8T3CR64</accession>
<evidence type="ECO:0000256" key="3">
    <source>
        <dbReference type="ARBA" id="ARBA00022723"/>
    </source>
</evidence>
<evidence type="ECO:0000256" key="12">
    <source>
        <dbReference type="PIRSR" id="PIRSR602640-4"/>
    </source>
</evidence>
<evidence type="ECO:0000256" key="11">
    <source>
        <dbReference type="PIRSR" id="PIRSR602640-3"/>
    </source>
</evidence>
<sequence>MGKLIVVCVIVAAFSAFIGERFVKLRERALADRLLVQNHLPNCRLIKGLVKCGSEDVTILPNGLAIISTGLKYPGMPSFSDAPGKLYLLDLENERLKPVALRIGQGFDTESFNPHGISVYTDEKDHSVYLFVVNHPEDKSQIEIFRYVEEENSVFHLKTIYDQLLHSVNDIVAVGPESFYATNDHYFGNAVLKQLEILLLQPWCTVVYYSPEEVMVVADTFYSANGINISPDNKFIYVSDILGHTVHVLKIEGNNYLSNVKSVNVGSLCDNVEVDRETGDLWLGCHPNGWKAVMYDPQDPPGSEVLQIQNIHSEKPTVTQVYADNGSVIEGSSVATPYKGKLLIGSVYHKALLCDLK</sequence>
<dbReference type="EC" id="3.1.1.2" evidence="13"/>
<dbReference type="GO" id="GO:0046872">
    <property type="term" value="F:metal ion binding"/>
    <property type="evidence" value="ECO:0007669"/>
    <property type="project" value="UniProtKB-KW"/>
</dbReference>
<dbReference type="SUPFAM" id="SSF63829">
    <property type="entry name" value="Calcium-dependent phosphotriesterase"/>
    <property type="match status" value="1"/>
</dbReference>
<name>A0A8T3CR64_9TELE</name>
<dbReference type="Gene3D" id="2.120.10.30">
    <property type="entry name" value="TolB, C-terminal domain"/>
    <property type="match status" value="1"/>
</dbReference>
<feature type="active site" description="Proton acceptor" evidence="9">
    <location>
        <position position="115"/>
    </location>
</feature>
<evidence type="ECO:0000256" key="4">
    <source>
        <dbReference type="ARBA" id="ARBA00022729"/>
    </source>
</evidence>
<reference evidence="14" key="1">
    <citation type="submission" date="2021-01" db="EMBL/GenBank/DDBJ databases">
        <authorList>
            <person name="Zahm M."/>
            <person name="Roques C."/>
            <person name="Cabau C."/>
            <person name="Klopp C."/>
            <person name="Donnadieu C."/>
            <person name="Jouanno E."/>
            <person name="Lampietro C."/>
            <person name="Louis A."/>
            <person name="Herpin A."/>
            <person name="Echchiki A."/>
            <person name="Berthelot C."/>
            <person name="Parey E."/>
            <person name="Roest-Crollius H."/>
            <person name="Braasch I."/>
            <person name="Postlethwait J."/>
            <person name="Bobe J."/>
            <person name="Montfort J."/>
            <person name="Bouchez O."/>
            <person name="Begum T."/>
            <person name="Mejri S."/>
            <person name="Adams A."/>
            <person name="Chen W.-J."/>
            <person name="Guiguen Y."/>
        </authorList>
    </citation>
    <scope>NUCLEOTIDE SEQUENCE</scope>
    <source>
        <tissue evidence="14">Blood</tissue>
    </source>
</reference>
<evidence type="ECO:0000256" key="6">
    <source>
        <dbReference type="ARBA" id="ARBA00022837"/>
    </source>
</evidence>
<dbReference type="PANTHER" id="PTHR11799">
    <property type="entry name" value="PARAOXONASE"/>
    <property type="match status" value="1"/>
</dbReference>
<dbReference type="InterPro" id="IPR002640">
    <property type="entry name" value="Arylesterase"/>
</dbReference>
<feature type="binding site" evidence="10">
    <location>
        <position position="225"/>
    </location>
    <ligand>
        <name>Ca(2+)</name>
        <dbReference type="ChEBI" id="CHEBI:29108"/>
        <label>1</label>
        <note>catalytic</note>
    </ligand>
</feature>
<feature type="binding site" evidence="10">
    <location>
        <position position="55"/>
    </location>
    <ligand>
        <name>Ca(2+)</name>
        <dbReference type="ChEBI" id="CHEBI:29108"/>
        <label>1</label>
        <note>catalytic</note>
    </ligand>
</feature>
<dbReference type="Proteomes" id="UP000829720">
    <property type="component" value="Unassembled WGS sequence"/>
</dbReference>
<proteinExistence type="inferred from homology"/>
<dbReference type="InterPro" id="IPR011042">
    <property type="entry name" value="6-blade_b-propeller_TolB-like"/>
</dbReference>
<evidence type="ECO:0000256" key="5">
    <source>
        <dbReference type="ARBA" id="ARBA00022801"/>
    </source>
</evidence>
<organism evidence="14 15">
    <name type="scientific">Albula goreensis</name>
    <dbReference type="NCBI Taxonomy" id="1534307"/>
    <lineage>
        <taxon>Eukaryota</taxon>
        <taxon>Metazoa</taxon>
        <taxon>Chordata</taxon>
        <taxon>Craniata</taxon>
        <taxon>Vertebrata</taxon>
        <taxon>Euteleostomi</taxon>
        <taxon>Actinopterygii</taxon>
        <taxon>Neopterygii</taxon>
        <taxon>Teleostei</taxon>
        <taxon>Albuliformes</taxon>
        <taxon>Albulidae</taxon>
        <taxon>Albula</taxon>
    </lineage>
</organism>
<dbReference type="GO" id="GO:0004064">
    <property type="term" value="F:arylesterase activity"/>
    <property type="evidence" value="ECO:0007669"/>
    <property type="project" value="UniProtKB-UniRule"/>
</dbReference>
<keyword evidence="7 11" id="KW-1015">Disulfide bond</keyword>
<keyword evidence="15" id="KW-1185">Reference proteome</keyword>
<dbReference type="AlphaFoldDB" id="A0A8T3CR64"/>